<organism evidence="2 3">
    <name type="scientific">Akanthomyces lecanii RCEF 1005</name>
    <dbReference type="NCBI Taxonomy" id="1081108"/>
    <lineage>
        <taxon>Eukaryota</taxon>
        <taxon>Fungi</taxon>
        <taxon>Dikarya</taxon>
        <taxon>Ascomycota</taxon>
        <taxon>Pezizomycotina</taxon>
        <taxon>Sordariomycetes</taxon>
        <taxon>Hypocreomycetidae</taxon>
        <taxon>Hypocreales</taxon>
        <taxon>Cordycipitaceae</taxon>
        <taxon>Akanthomyces</taxon>
        <taxon>Cordyceps confragosa</taxon>
    </lineage>
</organism>
<feature type="signal peptide" evidence="1">
    <location>
        <begin position="1"/>
        <end position="19"/>
    </location>
</feature>
<accession>A0A168FL32</accession>
<evidence type="ECO:0000313" key="3">
    <source>
        <dbReference type="Proteomes" id="UP000076881"/>
    </source>
</evidence>
<name>A0A168FL32_CORDF</name>
<gene>
    <name evidence="2" type="ORF">LEL_07314</name>
</gene>
<keyword evidence="1" id="KW-0732">Signal</keyword>
<sequence>MRLSTLSAVIVANAVGALAVESLSESVKDLPQCSYSAFKNALEKEGCDVKDVGAGTFDCMCKHVASIAVTMAMDKVDANCQANWSTALAGVCVQWSVYSTTATDFPEATKALASELGAAANAGPTSATGSAASSGSTAGAASTPSSKGAAAASTPVMGLLGAAALAGILV</sequence>
<comment type="caution">
    <text evidence="2">The sequence shown here is derived from an EMBL/GenBank/DDBJ whole genome shotgun (WGS) entry which is preliminary data.</text>
</comment>
<evidence type="ECO:0000313" key="2">
    <source>
        <dbReference type="EMBL" id="OAA75326.1"/>
    </source>
</evidence>
<evidence type="ECO:0000256" key="1">
    <source>
        <dbReference type="SAM" id="SignalP"/>
    </source>
</evidence>
<dbReference type="AlphaFoldDB" id="A0A168FL32"/>
<evidence type="ECO:0008006" key="4">
    <source>
        <dbReference type="Google" id="ProtNLM"/>
    </source>
</evidence>
<proteinExistence type="predicted"/>
<protein>
    <recommendedName>
        <fullName evidence="4">Extracellular membrane protein, CFEM domain protein</fullName>
    </recommendedName>
</protein>
<dbReference type="EMBL" id="AZHF01000005">
    <property type="protein sequence ID" value="OAA75326.1"/>
    <property type="molecule type" value="Genomic_DNA"/>
</dbReference>
<dbReference type="STRING" id="1081108.A0A168FL32"/>
<dbReference type="Proteomes" id="UP000076881">
    <property type="component" value="Unassembled WGS sequence"/>
</dbReference>
<keyword evidence="3" id="KW-1185">Reference proteome</keyword>
<reference evidence="2 3" key="1">
    <citation type="journal article" date="2016" name="Genome Biol. Evol.">
        <title>Divergent and convergent evolution of fungal pathogenicity.</title>
        <authorList>
            <person name="Shang Y."/>
            <person name="Xiao G."/>
            <person name="Zheng P."/>
            <person name="Cen K."/>
            <person name="Zhan S."/>
            <person name="Wang C."/>
        </authorList>
    </citation>
    <scope>NUCLEOTIDE SEQUENCE [LARGE SCALE GENOMIC DNA]</scope>
    <source>
        <strain evidence="2 3">RCEF 1005</strain>
    </source>
</reference>
<dbReference type="OrthoDB" id="4869264at2759"/>
<feature type="chain" id="PRO_5007896813" description="Extracellular membrane protein, CFEM domain protein" evidence="1">
    <location>
        <begin position="20"/>
        <end position="170"/>
    </location>
</feature>